<evidence type="ECO:0000256" key="2">
    <source>
        <dbReference type="SAM" id="SignalP"/>
    </source>
</evidence>
<comment type="caution">
    <text evidence="3">The sequence shown here is derived from an EMBL/GenBank/DDBJ whole genome shotgun (WGS) entry which is preliminary data.</text>
</comment>
<feature type="chain" id="PRO_5035304601" evidence="2">
    <location>
        <begin position="33"/>
        <end position="526"/>
    </location>
</feature>
<accession>A0A8J3S0M8</accession>
<evidence type="ECO:0000256" key="1">
    <source>
        <dbReference type="SAM" id="MobiDB-lite"/>
    </source>
</evidence>
<sequence>MIQWIHRRRGWLIPAVFAAALAIGLVSGNAIAAPAAPVDHCAQSYLPGSSDYKACRFLDGSSLENINSIPGHPAGAENGYLIPQPVKFCLSGKNSGKRAGKKPSTATATSLAAGCQREITCRWNTSTGKYHCTDAAGRPANPPGRICAENANYACGPTTPPAPDDPTVIVPTGKPVPTAQADPSPDPQVQQPTTPDASAGPISIDPPTPAPTASTSPAPTPSPSASAVSDPADPTAQAIRHAQGLGLRIWLETDLVAAWQAGPDQLKATAARLAQQANQPNVLGVKFAAELGLRGTFTSPEEVHRFVSEASAALRATMPPGRRLAVDVVIPELGCGRTTQCLTTMGTRYPLLTRANVQQYVLTGAVDAINVASPLFQPFLDIYKQAGISPERVLQQQWMALRILGWNREVPGLDIGARDLGLAHPDNKPALAGADAETAVKARVDGPLRLGAEHVVLWTWKQTWNNVAWRLNDAGLRTNGIWEALAKRKDLDFTGIVFNPRETEDSIARDLEEIAKVASTVYLITQ</sequence>
<feature type="region of interest" description="Disordered" evidence="1">
    <location>
        <begin position="158"/>
        <end position="235"/>
    </location>
</feature>
<gene>
    <name evidence="3" type="ORF">Pro02_47890</name>
</gene>
<organism evidence="3 4">
    <name type="scientific">Planobispora rosea</name>
    <dbReference type="NCBI Taxonomy" id="35762"/>
    <lineage>
        <taxon>Bacteria</taxon>
        <taxon>Bacillati</taxon>
        <taxon>Actinomycetota</taxon>
        <taxon>Actinomycetes</taxon>
        <taxon>Streptosporangiales</taxon>
        <taxon>Streptosporangiaceae</taxon>
        <taxon>Planobispora</taxon>
    </lineage>
</organism>
<feature type="signal peptide" evidence="2">
    <location>
        <begin position="1"/>
        <end position="32"/>
    </location>
</feature>
<reference evidence="3" key="1">
    <citation type="submission" date="2021-01" db="EMBL/GenBank/DDBJ databases">
        <title>Whole genome shotgun sequence of Planobispora rosea NBRC 15558.</title>
        <authorList>
            <person name="Komaki H."/>
            <person name="Tamura T."/>
        </authorList>
    </citation>
    <scope>NUCLEOTIDE SEQUENCE</scope>
    <source>
        <strain evidence="3">NBRC 15558</strain>
    </source>
</reference>
<name>A0A8J3S0M8_PLARO</name>
<dbReference type="AlphaFoldDB" id="A0A8J3S0M8"/>
<evidence type="ECO:0000313" key="4">
    <source>
        <dbReference type="Proteomes" id="UP000655044"/>
    </source>
</evidence>
<keyword evidence="2" id="KW-0732">Signal</keyword>
<feature type="compositionally biased region" description="Low complexity" evidence="1">
    <location>
        <begin position="211"/>
        <end position="235"/>
    </location>
</feature>
<proteinExistence type="predicted"/>
<protein>
    <submittedName>
        <fullName evidence="3">Uncharacterized protein</fullName>
    </submittedName>
</protein>
<keyword evidence="4" id="KW-1185">Reference proteome</keyword>
<dbReference type="Proteomes" id="UP000655044">
    <property type="component" value="Unassembled WGS sequence"/>
</dbReference>
<dbReference type="EMBL" id="BOOI01000046">
    <property type="protein sequence ID" value="GIH86381.1"/>
    <property type="molecule type" value="Genomic_DNA"/>
</dbReference>
<dbReference type="RefSeq" id="WP_189242960.1">
    <property type="nucleotide sequence ID" value="NZ_BMQP01000026.1"/>
</dbReference>
<evidence type="ECO:0000313" key="3">
    <source>
        <dbReference type="EMBL" id="GIH86381.1"/>
    </source>
</evidence>
<feature type="compositionally biased region" description="Low complexity" evidence="1">
    <location>
        <begin position="179"/>
        <end position="203"/>
    </location>
</feature>